<keyword evidence="2" id="KW-1185">Reference proteome</keyword>
<gene>
    <name evidence="1" type="ORF">GCM10017559_66300</name>
</gene>
<sequence>MKAETETGAASRTGAETETGREVAVGVICMDTSFTKIPGHIRNRATFDFPVLYRVVEGATAERVVTQADPRLLGPFIDAARDLQARGAAAITSGCGFLAIFQRELADAVTVPLYSSSLIQVPMVARMIRSDRKVGLLVAKERSLTRRHLEGVGAENVPVCVAGMEEQPEFREVMLEARRPDLDAARLGREVLGQAERLARDNPDMGALVIECTDLVPYAHAVQERIGLPVFDIVTLTEMVHSGLTRRPFGTP</sequence>
<proteinExistence type="predicted"/>
<evidence type="ECO:0000313" key="2">
    <source>
        <dbReference type="Proteomes" id="UP001499930"/>
    </source>
</evidence>
<organism evidence="1 2">
    <name type="scientific">Streptosporangium longisporum</name>
    <dbReference type="NCBI Taxonomy" id="46187"/>
    <lineage>
        <taxon>Bacteria</taxon>
        <taxon>Bacillati</taxon>
        <taxon>Actinomycetota</taxon>
        <taxon>Actinomycetes</taxon>
        <taxon>Streptosporangiales</taxon>
        <taxon>Streptosporangiaceae</taxon>
        <taxon>Streptosporangium</taxon>
    </lineage>
</organism>
<protein>
    <submittedName>
        <fullName evidence="1">Aspartate/glutamate racemase family protein</fullName>
    </submittedName>
</protein>
<evidence type="ECO:0000313" key="1">
    <source>
        <dbReference type="EMBL" id="GAA3030336.1"/>
    </source>
</evidence>
<dbReference type="NCBIfam" id="NF005679">
    <property type="entry name" value="PRK07475.1"/>
    <property type="match status" value="1"/>
</dbReference>
<dbReference type="EMBL" id="BAAAWD010000019">
    <property type="protein sequence ID" value="GAA3030336.1"/>
    <property type="molecule type" value="Genomic_DNA"/>
</dbReference>
<dbReference type="RefSeq" id="WP_344903187.1">
    <property type="nucleotide sequence ID" value="NZ_BAAAWD010000019.1"/>
</dbReference>
<reference evidence="2" key="1">
    <citation type="journal article" date="2019" name="Int. J. Syst. Evol. Microbiol.">
        <title>The Global Catalogue of Microorganisms (GCM) 10K type strain sequencing project: providing services to taxonomists for standard genome sequencing and annotation.</title>
        <authorList>
            <consortium name="The Broad Institute Genomics Platform"/>
            <consortium name="The Broad Institute Genome Sequencing Center for Infectious Disease"/>
            <person name="Wu L."/>
            <person name="Ma J."/>
        </authorList>
    </citation>
    <scope>NUCLEOTIDE SEQUENCE [LARGE SCALE GENOMIC DNA]</scope>
    <source>
        <strain evidence="2">JCM 3106</strain>
    </source>
</reference>
<name>A0ABP6L568_9ACTN</name>
<comment type="caution">
    <text evidence="1">The sequence shown here is derived from an EMBL/GenBank/DDBJ whole genome shotgun (WGS) entry which is preliminary data.</text>
</comment>
<dbReference type="Proteomes" id="UP001499930">
    <property type="component" value="Unassembled WGS sequence"/>
</dbReference>
<accession>A0ABP6L568</accession>
<dbReference type="InterPro" id="IPR001920">
    <property type="entry name" value="Asp/Glu_race"/>
</dbReference>
<dbReference type="Gene3D" id="3.40.50.1860">
    <property type="match status" value="1"/>
</dbReference>